<evidence type="ECO:0000313" key="2">
    <source>
        <dbReference type="Proteomes" id="UP000824120"/>
    </source>
</evidence>
<sequence length="157" mass="17865">MRFVDIVGCITIQDTLFERLNLSFLENKQKFKLEQKRLKRTKKFELEHEHAKHALAIRQGMHSASFVPKQAFEPQGKDQGFGDLKKKRVSSSRFGVRCLGFFILGLHACRVVAETKTARTRWTKELAGLHAASGCSRGTHLKRGKLLSRVNLFPSKA</sequence>
<accession>A0A9J5YEE8</accession>
<evidence type="ECO:0000313" key="1">
    <source>
        <dbReference type="EMBL" id="KAG5598641.1"/>
    </source>
</evidence>
<dbReference type="EMBL" id="JACXVP010000006">
    <property type="protein sequence ID" value="KAG5598641.1"/>
    <property type="molecule type" value="Genomic_DNA"/>
</dbReference>
<proteinExistence type="predicted"/>
<name>A0A9J5YEE8_SOLCO</name>
<protein>
    <submittedName>
        <fullName evidence="1">Uncharacterized protein</fullName>
    </submittedName>
</protein>
<dbReference type="Proteomes" id="UP000824120">
    <property type="component" value="Chromosome 6"/>
</dbReference>
<gene>
    <name evidence="1" type="ORF">H5410_030011</name>
</gene>
<keyword evidence="2" id="KW-1185">Reference proteome</keyword>
<organism evidence="1 2">
    <name type="scientific">Solanum commersonii</name>
    <name type="common">Commerson's wild potato</name>
    <name type="synonym">Commerson's nightshade</name>
    <dbReference type="NCBI Taxonomy" id="4109"/>
    <lineage>
        <taxon>Eukaryota</taxon>
        <taxon>Viridiplantae</taxon>
        <taxon>Streptophyta</taxon>
        <taxon>Embryophyta</taxon>
        <taxon>Tracheophyta</taxon>
        <taxon>Spermatophyta</taxon>
        <taxon>Magnoliopsida</taxon>
        <taxon>eudicotyledons</taxon>
        <taxon>Gunneridae</taxon>
        <taxon>Pentapetalae</taxon>
        <taxon>asterids</taxon>
        <taxon>lamiids</taxon>
        <taxon>Solanales</taxon>
        <taxon>Solanaceae</taxon>
        <taxon>Solanoideae</taxon>
        <taxon>Solaneae</taxon>
        <taxon>Solanum</taxon>
    </lineage>
</organism>
<reference evidence="1 2" key="1">
    <citation type="submission" date="2020-09" db="EMBL/GenBank/DDBJ databases">
        <title>De no assembly of potato wild relative species, Solanum commersonii.</title>
        <authorList>
            <person name="Cho K."/>
        </authorList>
    </citation>
    <scope>NUCLEOTIDE SEQUENCE [LARGE SCALE GENOMIC DNA]</scope>
    <source>
        <strain evidence="1">LZ3.2</strain>
        <tissue evidence="1">Leaf</tissue>
    </source>
</reference>
<comment type="caution">
    <text evidence="1">The sequence shown here is derived from an EMBL/GenBank/DDBJ whole genome shotgun (WGS) entry which is preliminary data.</text>
</comment>
<dbReference type="AlphaFoldDB" id="A0A9J5YEE8"/>